<keyword evidence="1" id="KW-0812">Transmembrane</keyword>
<protein>
    <submittedName>
        <fullName evidence="2">Uncharacterized protein</fullName>
    </submittedName>
</protein>
<keyword evidence="3" id="KW-1185">Reference proteome</keyword>
<feature type="transmembrane region" description="Helical" evidence="1">
    <location>
        <begin position="65"/>
        <end position="84"/>
    </location>
</feature>
<gene>
    <name evidence="2" type="ORF">DFH07DRAFT_1022113</name>
</gene>
<keyword evidence="1" id="KW-0472">Membrane</keyword>
<proteinExistence type="predicted"/>
<dbReference type="EMBL" id="JARJLG010000049">
    <property type="protein sequence ID" value="KAJ7760307.1"/>
    <property type="molecule type" value="Genomic_DNA"/>
</dbReference>
<evidence type="ECO:0000313" key="3">
    <source>
        <dbReference type="Proteomes" id="UP001215280"/>
    </source>
</evidence>
<name>A0AAD7NHL3_9AGAR</name>
<organism evidence="2 3">
    <name type="scientific">Mycena maculata</name>
    <dbReference type="NCBI Taxonomy" id="230809"/>
    <lineage>
        <taxon>Eukaryota</taxon>
        <taxon>Fungi</taxon>
        <taxon>Dikarya</taxon>
        <taxon>Basidiomycota</taxon>
        <taxon>Agaricomycotina</taxon>
        <taxon>Agaricomycetes</taxon>
        <taxon>Agaricomycetidae</taxon>
        <taxon>Agaricales</taxon>
        <taxon>Marasmiineae</taxon>
        <taxon>Mycenaceae</taxon>
        <taxon>Mycena</taxon>
    </lineage>
</organism>
<accession>A0AAD7NHL3</accession>
<sequence length="243" mass="27046">MEVRKQGPIVCFGGRCQSTHALPPTLSPLPPSSLPPASSPAGFPSYIRRLAQHNLESLPLKPRPIPIHLLAVVMFGLGLAWLWLKPLLELQIYRCCILPYKSCVDNRDRITQMVKIKEQNKLWFKMATRRCVCSTQSHGLKPWLWLRRPQAKAKALSKPRVRLGLAWSSRGFGLGAWGLKAKPSTSLSGSDRDLKYYLRRAETHRKSGKALALEAPYAASSSTSAPSGSIWNALLLNTHTPPH</sequence>
<evidence type="ECO:0000313" key="2">
    <source>
        <dbReference type="EMBL" id="KAJ7760307.1"/>
    </source>
</evidence>
<keyword evidence="1" id="KW-1133">Transmembrane helix</keyword>
<dbReference type="AlphaFoldDB" id="A0AAD7NHL3"/>
<dbReference type="Proteomes" id="UP001215280">
    <property type="component" value="Unassembled WGS sequence"/>
</dbReference>
<reference evidence="2" key="1">
    <citation type="submission" date="2023-03" db="EMBL/GenBank/DDBJ databases">
        <title>Massive genome expansion in bonnet fungi (Mycena s.s.) driven by repeated elements and novel gene families across ecological guilds.</title>
        <authorList>
            <consortium name="Lawrence Berkeley National Laboratory"/>
            <person name="Harder C.B."/>
            <person name="Miyauchi S."/>
            <person name="Viragh M."/>
            <person name="Kuo A."/>
            <person name="Thoen E."/>
            <person name="Andreopoulos B."/>
            <person name="Lu D."/>
            <person name="Skrede I."/>
            <person name="Drula E."/>
            <person name="Henrissat B."/>
            <person name="Morin E."/>
            <person name="Kohler A."/>
            <person name="Barry K."/>
            <person name="LaButti K."/>
            <person name="Morin E."/>
            <person name="Salamov A."/>
            <person name="Lipzen A."/>
            <person name="Mereny Z."/>
            <person name="Hegedus B."/>
            <person name="Baldrian P."/>
            <person name="Stursova M."/>
            <person name="Weitz H."/>
            <person name="Taylor A."/>
            <person name="Grigoriev I.V."/>
            <person name="Nagy L.G."/>
            <person name="Martin F."/>
            <person name="Kauserud H."/>
        </authorList>
    </citation>
    <scope>NUCLEOTIDE SEQUENCE</scope>
    <source>
        <strain evidence="2">CBHHK188m</strain>
    </source>
</reference>
<evidence type="ECO:0000256" key="1">
    <source>
        <dbReference type="SAM" id="Phobius"/>
    </source>
</evidence>
<comment type="caution">
    <text evidence="2">The sequence shown here is derived from an EMBL/GenBank/DDBJ whole genome shotgun (WGS) entry which is preliminary data.</text>
</comment>